<organism evidence="1 2">
    <name type="scientific">Arcobacter porcinus</name>
    <dbReference type="NCBI Taxonomy" id="1935204"/>
    <lineage>
        <taxon>Bacteria</taxon>
        <taxon>Pseudomonadati</taxon>
        <taxon>Campylobacterota</taxon>
        <taxon>Epsilonproteobacteria</taxon>
        <taxon>Campylobacterales</taxon>
        <taxon>Arcobacteraceae</taxon>
        <taxon>Arcobacter</taxon>
    </lineage>
</organism>
<proteinExistence type="predicted"/>
<evidence type="ECO:0000313" key="1">
    <source>
        <dbReference type="EMBL" id="OCL90838.1"/>
    </source>
</evidence>
<gene>
    <name evidence="1" type="ORF">AAX28_01657</name>
</gene>
<name>A0ABX2YAS4_9BACT</name>
<dbReference type="EMBL" id="LDIR01000003">
    <property type="protein sequence ID" value="OCL90838.1"/>
    <property type="molecule type" value="Genomic_DNA"/>
</dbReference>
<dbReference type="RefSeq" id="WP_066179489.1">
    <property type="nucleotide sequence ID" value="NZ_LDIR01000003.1"/>
</dbReference>
<keyword evidence="2" id="KW-1185">Reference proteome</keyword>
<dbReference type="Proteomes" id="UP000093159">
    <property type="component" value="Unassembled WGS sequence"/>
</dbReference>
<reference evidence="1 2" key="1">
    <citation type="submission" date="2015-05" db="EMBL/GenBank/DDBJ databases">
        <authorList>
            <person name="Rovetto F."/>
            <person name="Cocolin L."/>
            <person name="Illeghems K."/>
            <person name="Van Nieuwerburgh F."/>
            <person name="Houf K."/>
        </authorList>
    </citation>
    <scope>NUCLEOTIDE SEQUENCE [LARGE SCALE GENOMIC DNA]</scope>
    <source>
        <strain evidence="1 2">117434</strain>
    </source>
</reference>
<accession>A0ABX2YAS4</accession>
<protein>
    <submittedName>
        <fullName evidence="1">Uncharacterized protein</fullName>
    </submittedName>
</protein>
<comment type="caution">
    <text evidence="1">The sequence shown here is derived from an EMBL/GenBank/DDBJ whole genome shotgun (WGS) entry which is preliminary data.</text>
</comment>
<sequence>MLKDILFLTKKVFDEALIKEENLPNPKKVYDVYRNLKDVISDLNLVANHYLALDFSEPYLQGSSWGEPIDKWRKFFNEDLEQLNESVKKYLHNLSHLGHGDFGFETYVNNIYSAKIYYAFVRDRYSVGFVEPKCSSLHMNILKIEQNKIESFYISEHKKIDLSTYKARVNLKDHLNIIKNDLETELKNLKKYIKDRYTLDDLL</sequence>
<evidence type="ECO:0000313" key="2">
    <source>
        <dbReference type="Proteomes" id="UP000093159"/>
    </source>
</evidence>